<dbReference type="PROSITE" id="PS00981">
    <property type="entry name" value="G_PROTEIN_RECEP_F3_3"/>
    <property type="match status" value="1"/>
</dbReference>
<evidence type="ECO:0000256" key="1">
    <source>
        <dbReference type="ARBA" id="ARBA00004651"/>
    </source>
</evidence>
<dbReference type="InterPro" id="IPR002455">
    <property type="entry name" value="GPCR3_GABA-B"/>
</dbReference>
<sequence>MFNALQTVVIAIILAPAASKIPLFIGGFFPMTSMYYDGWTGGNGILPAADMALEHINSAGILGDYELKMIWNDTRGSPGWTEHLLYQFLSSSPRKIMLLGAGYSSCSTVVAALAGLNPWRIPQISYASTSPALSDKILYPYFYRTIPDDTSFNAPRFAILKTFNWSHVGIIYQDEDIHRAAVEHLQLDIRSRGMRELTAEAFRNSATTQMANLKAISGGSPPSDRIQQVNKLISPSLILYGFMVSTSIICILIAFFFLWFNTRHKNIRYIKMSSPNLNNIIILGCVLNYVSVATFGLDGSLVDHSYHFICASRSWTLSLGFSLAYGAMFSKTWRVHTIFTNRKLRGKIVKDRHLLAIVFLLLVVDVTYLIIWQSIDPLKRILYEAEVEVSSHNHVEIVYQMEHCQSSSTYLWLGILFGYKGILLLFGAFLAWETRKVTITALNDSKYIGFSVYNVFILCAIGVPVSLVLKDHPDASFSIISILIIFGTSLTICFVFIPKVTELRKHMQVGGRPEPIERTFTVGSVSRNNLDDGLSTLNSNHRREIQEYKDKLEEKEEEIITLRKRLQGYEEIADSSKKQCQDTLKINNLQAANTI</sequence>
<dbReference type="InterPro" id="IPR017979">
    <property type="entry name" value="GPCR_3_CS"/>
</dbReference>
<proteinExistence type="predicted"/>
<keyword evidence="3 11" id="KW-0812">Transmembrane</keyword>
<dbReference type="GO" id="GO:0004965">
    <property type="term" value="F:G protein-coupled GABA receptor activity"/>
    <property type="evidence" value="ECO:0007669"/>
    <property type="project" value="InterPro"/>
</dbReference>
<feature type="coiled-coil region" evidence="10">
    <location>
        <begin position="538"/>
        <end position="572"/>
    </location>
</feature>
<dbReference type="Pfam" id="PF01094">
    <property type="entry name" value="ANF_receptor"/>
    <property type="match status" value="1"/>
</dbReference>
<dbReference type="InParanoid" id="A0A6P8HS49"/>
<evidence type="ECO:0000256" key="3">
    <source>
        <dbReference type="ARBA" id="ARBA00022692"/>
    </source>
</evidence>
<dbReference type="InterPro" id="IPR028082">
    <property type="entry name" value="Peripla_BP_I"/>
</dbReference>
<comment type="subcellular location">
    <subcellularLocation>
        <location evidence="1">Cell membrane</location>
        <topology evidence="1">Multi-pass membrane protein</topology>
    </subcellularLocation>
</comment>
<keyword evidence="10" id="KW-0175">Coiled coil</keyword>
<dbReference type="PANTHER" id="PTHR10519">
    <property type="entry name" value="GABA-B RECEPTOR"/>
    <property type="match status" value="1"/>
</dbReference>
<dbReference type="InterPro" id="IPR001828">
    <property type="entry name" value="ANF_lig-bd_rcpt"/>
</dbReference>
<feature type="transmembrane region" description="Helical" evidence="11">
    <location>
        <begin position="475"/>
        <end position="497"/>
    </location>
</feature>
<keyword evidence="8" id="KW-0325">Glycoprotein</keyword>
<dbReference type="InterPro" id="IPR017978">
    <property type="entry name" value="GPCR_3_C"/>
</dbReference>
<keyword evidence="7" id="KW-0675">Receptor</keyword>
<gene>
    <name evidence="14" type="primary">LOC116292334</name>
</gene>
<reference evidence="14" key="1">
    <citation type="submission" date="2025-08" db="UniProtKB">
        <authorList>
            <consortium name="RefSeq"/>
        </authorList>
    </citation>
    <scope>IDENTIFICATION</scope>
    <source>
        <tissue evidence="14">Tentacle</tissue>
    </source>
</reference>
<evidence type="ECO:0000313" key="13">
    <source>
        <dbReference type="Proteomes" id="UP000515163"/>
    </source>
</evidence>
<feature type="transmembrane region" description="Helical" evidence="11">
    <location>
        <begin position="314"/>
        <end position="333"/>
    </location>
</feature>
<evidence type="ECO:0000313" key="14">
    <source>
        <dbReference type="RefSeq" id="XP_031555480.1"/>
    </source>
</evidence>
<evidence type="ECO:0000256" key="7">
    <source>
        <dbReference type="ARBA" id="ARBA00023170"/>
    </source>
</evidence>
<keyword evidence="5" id="KW-0297">G-protein coupled receptor</keyword>
<dbReference type="GO" id="GO:0038039">
    <property type="term" value="C:G protein-coupled receptor heterodimeric complex"/>
    <property type="evidence" value="ECO:0007669"/>
    <property type="project" value="TreeGrafter"/>
</dbReference>
<dbReference type="Proteomes" id="UP000515163">
    <property type="component" value="Unplaced"/>
</dbReference>
<evidence type="ECO:0000256" key="6">
    <source>
        <dbReference type="ARBA" id="ARBA00023136"/>
    </source>
</evidence>
<dbReference type="PRINTS" id="PR01176">
    <property type="entry name" value="GABABRECEPTR"/>
</dbReference>
<accession>A0A6P8HS49</accession>
<dbReference type="PANTHER" id="PTHR10519:SF74">
    <property type="entry name" value="GAMMA-AMINOBUTYRIC ACID TYPE B RECEPTOR SUBUNIT 2"/>
    <property type="match status" value="1"/>
</dbReference>
<dbReference type="PROSITE" id="PS50259">
    <property type="entry name" value="G_PROTEIN_RECEP_F3_4"/>
    <property type="match status" value="1"/>
</dbReference>
<dbReference type="Gene3D" id="3.40.50.2300">
    <property type="match status" value="2"/>
</dbReference>
<feature type="domain" description="G-protein coupled receptors family 3 profile" evidence="12">
    <location>
        <begin position="239"/>
        <end position="500"/>
    </location>
</feature>
<name>A0A6P8HS49_ACTTE</name>
<dbReference type="GO" id="GO:0007214">
    <property type="term" value="P:gamma-aminobutyric acid signaling pathway"/>
    <property type="evidence" value="ECO:0007669"/>
    <property type="project" value="TreeGrafter"/>
</dbReference>
<evidence type="ECO:0000256" key="5">
    <source>
        <dbReference type="ARBA" id="ARBA00023040"/>
    </source>
</evidence>
<evidence type="ECO:0000256" key="11">
    <source>
        <dbReference type="SAM" id="Phobius"/>
    </source>
</evidence>
<keyword evidence="13" id="KW-1185">Reference proteome</keyword>
<dbReference type="Pfam" id="PF00003">
    <property type="entry name" value="7tm_3"/>
    <property type="match status" value="1"/>
</dbReference>
<evidence type="ECO:0000256" key="8">
    <source>
        <dbReference type="ARBA" id="ARBA00023180"/>
    </source>
</evidence>
<dbReference type="RefSeq" id="XP_031555480.1">
    <property type="nucleotide sequence ID" value="XM_031699620.1"/>
</dbReference>
<dbReference type="KEGG" id="aten:116292334"/>
<feature type="transmembrane region" description="Helical" evidence="11">
    <location>
        <begin position="354"/>
        <end position="375"/>
    </location>
</feature>
<protein>
    <submittedName>
        <fullName evidence="14">Gamma-aminobutyric acid type B receptor subunit 2-like</fullName>
    </submittedName>
</protein>
<feature type="transmembrane region" description="Helical" evidence="11">
    <location>
        <begin position="280"/>
        <end position="302"/>
    </location>
</feature>
<feature type="transmembrane region" description="Helical" evidence="11">
    <location>
        <begin position="410"/>
        <end position="432"/>
    </location>
</feature>
<keyword evidence="9" id="KW-0807">Transducer</keyword>
<keyword evidence="2" id="KW-1003">Cell membrane</keyword>
<evidence type="ECO:0000256" key="10">
    <source>
        <dbReference type="SAM" id="Coils"/>
    </source>
</evidence>
<evidence type="ECO:0000256" key="2">
    <source>
        <dbReference type="ARBA" id="ARBA00022475"/>
    </source>
</evidence>
<keyword evidence="6 11" id="KW-0472">Membrane</keyword>
<dbReference type="OrthoDB" id="2150267at2759"/>
<evidence type="ECO:0000256" key="9">
    <source>
        <dbReference type="ARBA" id="ARBA00023224"/>
    </source>
</evidence>
<feature type="transmembrane region" description="Helical" evidence="11">
    <location>
        <begin position="237"/>
        <end position="260"/>
    </location>
</feature>
<evidence type="ECO:0000256" key="4">
    <source>
        <dbReference type="ARBA" id="ARBA00022989"/>
    </source>
</evidence>
<dbReference type="AlphaFoldDB" id="A0A6P8HS49"/>
<feature type="transmembrane region" description="Helical" evidence="11">
    <location>
        <begin position="452"/>
        <end position="469"/>
    </location>
</feature>
<dbReference type="SUPFAM" id="SSF53822">
    <property type="entry name" value="Periplasmic binding protein-like I"/>
    <property type="match status" value="1"/>
</dbReference>
<organism evidence="13 14">
    <name type="scientific">Actinia tenebrosa</name>
    <name type="common">Australian red waratah sea anemone</name>
    <dbReference type="NCBI Taxonomy" id="6105"/>
    <lineage>
        <taxon>Eukaryota</taxon>
        <taxon>Metazoa</taxon>
        <taxon>Cnidaria</taxon>
        <taxon>Anthozoa</taxon>
        <taxon>Hexacorallia</taxon>
        <taxon>Actiniaria</taxon>
        <taxon>Actiniidae</taxon>
        <taxon>Actinia</taxon>
    </lineage>
</organism>
<dbReference type="GeneID" id="116292334"/>
<evidence type="ECO:0000259" key="12">
    <source>
        <dbReference type="PROSITE" id="PS50259"/>
    </source>
</evidence>
<keyword evidence="4 11" id="KW-1133">Transmembrane helix</keyword>